<dbReference type="AlphaFoldDB" id="A0A516KJ29"/>
<dbReference type="Proteomes" id="UP000315215">
    <property type="component" value="Chromosome"/>
</dbReference>
<dbReference type="PANTHER" id="PTHR36432">
    <property type="match status" value="1"/>
</dbReference>
<protein>
    <submittedName>
        <fullName evidence="3">AbrB/MazE/SpoVT family DNA-binding domain-containing protein</fullName>
    </submittedName>
</protein>
<dbReference type="PROSITE" id="PS51740">
    <property type="entry name" value="SPOVT_ABRB"/>
    <property type="match status" value="1"/>
</dbReference>
<organism evidence="3 4">
    <name type="scientific">Radiobacillus deserti</name>
    <dbReference type="NCBI Taxonomy" id="2594883"/>
    <lineage>
        <taxon>Bacteria</taxon>
        <taxon>Bacillati</taxon>
        <taxon>Bacillota</taxon>
        <taxon>Bacilli</taxon>
        <taxon>Bacillales</taxon>
        <taxon>Bacillaceae</taxon>
        <taxon>Radiobacillus</taxon>
    </lineage>
</organism>
<dbReference type="RefSeq" id="WP_143895908.1">
    <property type="nucleotide sequence ID" value="NZ_CP041666.1"/>
</dbReference>
<keyword evidence="1 3" id="KW-0238">DNA-binding</keyword>
<reference evidence="3 4" key="1">
    <citation type="submission" date="2019-07" db="EMBL/GenBank/DDBJ databases">
        <authorList>
            <person name="Li J."/>
        </authorList>
    </citation>
    <scope>NUCLEOTIDE SEQUENCE [LARGE SCALE GENOMIC DNA]</scope>
    <source>
        <strain evidence="3 4">TKL69</strain>
    </source>
</reference>
<dbReference type="InterPro" id="IPR040678">
    <property type="entry name" value="AbrB_C"/>
</dbReference>
<evidence type="ECO:0000256" key="1">
    <source>
        <dbReference type="PROSITE-ProRule" id="PRU01076"/>
    </source>
</evidence>
<sequence length="89" mass="10189">MRSTGIVRRVDQLGRVVLPKELRASFQIEERDPLEIFTEEDKIILRKYESNLACAITGEISNENKVFCNGKLVLSPEGIELLKNELNRT</sequence>
<keyword evidence="4" id="KW-1185">Reference proteome</keyword>
<dbReference type="NCBIfam" id="TIGR01439">
    <property type="entry name" value="lp_hng_hel_AbrB"/>
    <property type="match status" value="1"/>
</dbReference>
<dbReference type="InterPro" id="IPR052731">
    <property type="entry name" value="B_subtilis_Trans_State_Reg"/>
</dbReference>
<dbReference type="SMART" id="SM00966">
    <property type="entry name" value="SpoVT_AbrB"/>
    <property type="match status" value="1"/>
</dbReference>
<feature type="domain" description="SpoVT-AbrB" evidence="2">
    <location>
        <begin position="5"/>
        <end position="50"/>
    </location>
</feature>
<dbReference type="GO" id="GO:0003677">
    <property type="term" value="F:DNA binding"/>
    <property type="evidence" value="ECO:0007669"/>
    <property type="project" value="UniProtKB-UniRule"/>
</dbReference>
<evidence type="ECO:0000259" key="2">
    <source>
        <dbReference type="PROSITE" id="PS51740"/>
    </source>
</evidence>
<dbReference type="OrthoDB" id="9782993at2"/>
<accession>A0A516KJ29</accession>
<dbReference type="Pfam" id="PF18277">
    <property type="entry name" value="AbrB_C"/>
    <property type="match status" value="1"/>
</dbReference>
<evidence type="ECO:0000313" key="3">
    <source>
        <dbReference type="EMBL" id="QDP41400.1"/>
    </source>
</evidence>
<proteinExistence type="predicted"/>
<dbReference type="PANTHER" id="PTHR36432:SF4">
    <property type="entry name" value="TRANSITION STATE REGULATOR ABH-RELATED"/>
    <property type="match status" value="1"/>
</dbReference>
<dbReference type="Gene3D" id="2.10.260.10">
    <property type="match status" value="1"/>
</dbReference>
<dbReference type="InterPro" id="IPR037914">
    <property type="entry name" value="SpoVT-AbrB_sf"/>
</dbReference>
<dbReference type="InterPro" id="IPR007159">
    <property type="entry name" value="SpoVT-AbrB_dom"/>
</dbReference>
<dbReference type="KEGG" id="aqt:FN924_15145"/>
<name>A0A516KJ29_9BACI</name>
<gene>
    <name evidence="3" type="ORF">FN924_15145</name>
</gene>
<dbReference type="SUPFAM" id="SSF89447">
    <property type="entry name" value="AbrB/MazE/MraZ-like"/>
    <property type="match status" value="1"/>
</dbReference>
<dbReference type="Pfam" id="PF04014">
    <property type="entry name" value="MazE_antitoxin"/>
    <property type="match status" value="1"/>
</dbReference>
<evidence type="ECO:0000313" key="4">
    <source>
        <dbReference type="Proteomes" id="UP000315215"/>
    </source>
</evidence>
<dbReference type="EMBL" id="CP041666">
    <property type="protein sequence ID" value="QDP41400.1"/>
    <property type="molecule type" value="Genomic_DNA"/>
</dbReference>